<feature type="transmembrane region" description="Helical" evidence="5">
    <location>
        <begin position="408"/>
        <end position="424"/>
    </location>
</feature>
<gene>
    <name evidence="7" type="ORF">CANARDRAFT_6259</name>
</gene>
<feature type="transmembrane region" description="Helical" evidence="5">
    <location>
        <begin position="151"/>
        <end position="169"/>
    </location>
</feature>
<dbReference type="Proteomes" id="UP000094801">
    <property type="component" value="Unassembled WGS sequence"/>
</dbReference>
<evidence type="ECO:0000256" key="5">
    <source>
        <dbReference type="SAM" id="Phobius"/>
    </source>
</evidence>
<dbReference type="AlphaFoldDB" id="A0A1E4T4I7"/>
<dbReference type="Pfam" id="PF03151">
    <property type="entry name" value="TPT"/>
    <property type="match status" value="2"/>
</dbReference>
<evidence type="ECO:0000313" key="7">
    <source>
        <dbReference type="EMBL" id="ODV86683.1"/>
    </source>
</evidence>
<evidence type="ECO:0000313" key="8">
    <source>
        <dbReference type="Proteomes" id="UP000094801"/>
    </source>
</evidence>
<keyword evidence="3 5" id="KW-1133">Transmembrane helix</keyword>
<reference evidence="8" key="1">
    <citation type="submission" date="2016-04" db="EMBL/GenBank/DDBJ databases">
        <title>Comparative genomics of biotechnologically important yeasts.</title>
        <authorList>
            <consortium name="DOE Joint Genome Institute"/>
            <person name="Riley R."/>
            <person name="Haridas S."/>
            <person name="Wolfe K.H."/>
            <person name="Lopes M.R."/>
            <person name="Hittinger C.T."/>
            <person name="Goker M."/>
            <person name="Salamov A."/>
            <person name="Wisecaver J."/>
            <person name="Long T.M."/>
            <person name="Aerts A.L."/>
            <person name="Barry K."/>
            <person name="Choi C."/>
            <person name="Clum A."/>
            <person name="Coughlan A.Y."/>
            <person name="Deshpande S."/>
            <person name="Douglass A.P."/>
            <person name="Hanson S.J."/>
            <person name="Klenk H.-P."/>
            <person name="Labutti K."/>
            <person name="Lapidus A."/>
            <person name="Lindquist E."/>
            <person name="Lipzen A."/>
            <person name="Meier-Kolthoff J.P."/>
            <person name="Ohm R.A."/>
            <person name="Otillar R.P."/>
            <person name="Pangilinan J."/>
            <person name="Peng Y."/>
            <person name="Rokas A."/>
            <person name="Rosa C.A."/>
            <person name="Scheuner C."/>
            <person name="Sibirny A.A."/>
            <person name="Slot J.C."/>
            <person name="Stielow J.B."/>
            <person name="Sun H."/>
            <person name="Kurtzman C.P."/>
            <person name="Blackwell M."/>
            <person name="Grigoriev I.V."/>
            <person name="Jeffries T.W."/>
        </authorList>
    </citation>
    <scope>NUCLEOTIDE SEQUENCE [LARGE SCALE GENOMIC DNA]</scope>
    <source>
        <strain evidence="8">NRRL YB-2248</strain>
    </source>
</reference>
<dbReference type="OrthoDB" id="1588579at2759"/>
<keyword evidence="8" id="KW-1185">Reference proteome</keyword>
<keyword evidence="4 5" id="KW-0472">Membrane</keyword>
<evidence type="ECO:0000259" key="6">
    <source>
        <dbReference type="Pfam" id="PF03151"/>
    </source>
</evidence>
<dbReference type="GO" id="GO:0016020">
    <property type="term" value="C:membrane"/>
    <property type="evidence" value="ECO:0007669"/>
    <property type="project" value="UniProtKB-SubCell"/>
</dbReference>
<feature type="transmembrane region" description="Helical" evidence="5">
    <location>
        <begin position="50"/>
        <end position="71"/>
    </location>
</feature>
<dbReference type="InterPro" id="IPR050186">
    <property type="entry name" value="TPT_transporter"/>
</dbReference>
<sequence length="431" mass="48144">MKYSNNRFISSYSNLINLRIVSMCATWYFISSLTSQLTKSILTDFHFPIFVGEFQFLSNLLLGYITIYILLKFPHLRFQLPKNSVPPGKFIIDKKLLKIFLPMGSFQFIGKLFSLAATSLCPIATVASVRALSPLLIVFGYRTYYKVRFPITTYLSLIPLLLGVIIIVFSQSIEKEAQFIKLHLNDMNTTPNFNSTAAAQAAAELYSDQSGNLKGIAYAFTAALIFAFQSIYAKNVVNVGTLNKLHKDPGSLALSKQLPINDNDNLEKGFYNSSSTSSTGFSSPINNGNGNNTSYEKLNSNLIVDKPDKLTTLMYCAMFGLAFSTPTFTTYELYDLLFENSIITGIRNIYSIPWFLLILNGISHFSQSLLAFHLLGMLPTVTYSIAAMMKRIVIITISMILTGKKLTLLEGLGLFFIGVGLFSYDRWGSRK</sequence>
<evidence type="ECO:0000256" key="2">
    <source>
        <dbReference type="ARBA" id="ARBA00022692"/>
    </source>
</evidence>
<proteinExistence type="predicted"/>
<feature type="domain" description="Sugar phosphate transporter" evidence="6">
    <location>
        <begin position="306"/>
        <end position="424"/>
    </location>
</feature>
<dbReference type="EMBL" id="KV453849">
    <property type="protein sequence ID" value="ODV86683.1"/>
    <property type="molecule type" value="Genomic_DNA"/>
</dbReference>
<organism evidence="7 8">
    <name type="scientific">[Candida] arabinofermentans NRRL YB-2248</name>
    <dbReference type="NCBI Taxonomy" id="983967"/>
    <lineage>
        <taxon>Eukaryota</taxon>
        <taxon>Fungi</taxon>
        <taxon>Dikarya</taxon>
        <taxon>Ascomycota</taxon>
        <taxon>Saccharomycotina</taxon>
        <taxon>Pichiomycetes</taxon>
        <taxon>Pichiales</taxon>
        <taxon>Pichiaceae</taxon>
        <taxon>Ogataea</taxon>
        <taxon>Ogataea/Candida clade</taxon>
    </lineage>
</organism>
<feature type="transmembrane region" description="Helical" evidence="5">
    <location>
        <begin position="312"/>
        <end position="334"/>
    </location>
</feature>
<feature type="transmembrane region" description="Helical" evidence="5">
    <location>
        <begin position="215"/>
        <end position="233"/>
    </location>
</feature>
<keyword evidence="2 5" id="KW-0812">Transmembrane</keyword>
<evidence type="ECO:0000256" key="4">
    <source>
        <dbReference type="ARBA" id="ARBA00023136"/>
    </source>
</evidence>
<feature type="transmembrane region" description="Helical" evidence="5">
    <location>
        <begin position="12"/>
        <end position="30"/>
    </location>
</feature>
<accession>A0A1E4T4I7</accession>
<evidence type="ECO:0000256" key="3">
    <source>
        <dbReference type="ARBA" id="ARBA00022989"/>
    </source>
</evidence>
<feature type="domain" description="Sugar phosphate transporter" evidence="6">
    <location>
        <begin position="19"/>
        <end position="167"/>
    </location>
</feature>
<protein>
    <recommendedName>
        <fullName evidence="6">Sugar phosphate transporter domain-containing protein</fullName>
    </recommendedName>
</protein>
<evidence type="ECO:0000256" key="1">
    <source>
        <dbReference type="ARBA" id="ARBA00004141"/>
    </source>
</evidence>
<comment type="subcellular location">
    <subcellularLocation>
        <location evidence="1">Membrane</location>
        <topology evidence="1">Multi-pass membrane protein</topology>
    </subcellularLocation>
</comment>
<dbReference type="InterPro" id="IPR004853">
    <property type="entry name" value="Sugar_P_trans_dom"/>
</dbReference>
<name>A0A1E4T4I7_9ASCO</name>
<dbReference type="PANTHER" id="PTHR11132">
    <property type="entry name" value="SOLUTE CARRIER FAMILY 35"/>
    <property type="match status" value="1"/>
</dbReference>